<reference evidence="1 2" key="1">
    <citation type="submission" date="2019-04" db="EMBL/GenBank/DDBJ databases">
        <title>Flavobacterium sp. strain DS2-A Genome sequencing and assembly.</title>
        <authorList>
            <person name="Kim I."/>
        </authorList>
    </citation>
    <scope>NUCLEOTIDE SEQUENCE [LARGE SCALE GENOMIC DNA]</scope>
    <source>
        <strain evidence="1 2">DS2-A</strain>
    </source>
</reference>
<evidence type="ECO:0000313" key="2">
    <source>
        <dbReference type="Proteomes" id="UP000297407"/>
    </source>
</evidence>
<keyword evidence="2" id="KW-1185">Reference proteome</keyword>
<proteinExistence type="predicted"/>
<comment type="caution">
    <text evidence="1">The sequence shown here is derived from an EMBL/GenBank/DDBJ whole genome shotgun (WGS) entry which is preliminary data.</text>
</comment>
<dbReference type="PROSITE" id="PS51257">
    <property type="entry name" value="PROKAR_LIPOPROTEIN"/>
    <property type="match status" value="1"/>
</dbReference>
<gene>
    <name evidence="1" type="ORF">E4635_08085</name>
</gene>
<dbReference type="Proteomes" id="UP000297407">
    <property type="component" value="Unassembled WGS sequence"/>
</dbReference>
<evidence type="ECO:0008006" key="3">
    <source>
        <dbReference type="Google" id="ProtNLM"/>
    </source>
</evidence>
<name>A0A4Z0L6T4_9FLAO</name>
<accession>A0A4Z0L6T4</accession>
<sequence>MHKPITFLLLILTFAACRQEKKQAENTPAKTGTETIQDPSPFAFDGLAVYELSKNTMAITYELNVYGEENTPLNAVFDKIGKKDSLTLFGQQPKNVHYLDTIGHFKLMRNLELENEVKKITAPYYYIYGTKSFQRVKIENVLYSYDECISSILAFPITEYDMEKCGHPLICSKKPLPLTYGANYTKEQEKINQYIDNQKHDYSNKTVKTKIFANIGSRFLTYNDDFIWGVSPSKSENYFPSRAIYTINGKGTVTETWGKCLDLFGVACD</sequence>
<evidence type="ECO:0000313" key="1">
    <source>
        <dbReference type="EMBL" id="TGD57961.1"/>
    </source>
</evidence>
<organism evidence="1 2">
    <name type="scientific">Flavobacterium humi</name>
    <dbReference type="NCBI Taxonomy" id="2562683"/>
    <lineage>
        <taxon>Bacteria</taxon>
        <taxon>Pseudomonadati</taxon>
        <taxon>Bacteroidota</taxon>
        <taxon>Flavobacteriia</taxon>
        <taxon>Flavobacteriales</taxon>
        <taxon>Flavobacteriaceae</taxon>
        <taxon>Flavobacterium</taxon>
    </lineage>
</organism>
<dbReference type="AlphaFoldDB" id="A0A4Z0L6T4"/>
<dbReference type="EMBL" id="SRLH01000004">
    <property type="protein sequence ID" value="TGD57961.1"/>
    <property type="molecule type" value="Genomic_DNA"/>
</dbReference>
<protein>
    <recommendedName>
        <fullName evidence="3">Lipoprotein</fullName>
    </recommendedName>
</protein>
<dbReference type="RefSeq" id="WP_135526133.1">
    <property type="nucleotide sequence ID" value="NZ_SRLH01000004.1"/>
</dbReference>
<dbReference type="OrthoDB" id="995584at2"/>